<dbReference type="InterPro" id="IPR027417">
    <property type="entry name" value="P-loop_NTPase"/>
</dbReference>
<dbReference type="Gene3D" id="3.40.395.10">
    <property type="entry name" value="Adenoviral Proteinase, Chain A"/>
    <property type="match status" value="1"/>
</dbReference>
<dbReference type="SUPFAM" id="SSF52540">
    <property type="entry name" value="P-loop containing nucleoside triphosphate hydrolases"/>
    <property type="match status" value="1"/>
</dbReference>
<dbReference type="InterPro" id="IPR038765">
    <property type="entry name" value="Papain-like_cys_pep_sf"/>
</dbReference>
<evidence type="ECO:0000313" key="1">
    <source>
        <dbReference type="EMBL" id="CAC5368672.1"/>
    </source>
</evidence>
<sequence>MNVKIIGTYSADNIPNKPHTLPFGFIVNTDPHNLPGQHWIAFYADEHGVLEAFDSFGISPSKYSPFMKQFMQTFNNVVVNNKRVQSLESNVCGQYCLFYLMCRCRGYFMSDVINISSNDSTLNDQFVYRFIDDRFYCSPSGTGKTVLTKKILEHADGMFKVPPSRIFFCYSMWQKLYTKMKDEIKNIQFYQGLPTMEDLSEWGAEEGHKILVLDDLMITGADSEELYKTDEFQVNSSFIMDPSEQADRFLECLIEKYPERDTKLQLEIHNLKRRLVEFNESDDEDLVQELQRIENKKRKLEYVCDICNKAFRQKYN</sequence>
<evidence type="ECO:0000313" key="2">
    <source>
        <dbReference type="Proteomes" id="UP000507470"/>
    </source>
</evidence>
<protein>
    <submittedName>
        <fullName evidence="1">Uncharacterized protein</fullName>
    </submittedName>
</protein>
<proteinExistence type="predicted"/>
<keyword evidence="2" id="KW-1185">Reference proteome</keyword>
<dbReference type="Proteomes" id="UP000507470">
    <property type="component" value="Unassembled WGS sequence"/>
</dbReference>
<dbReference type="EMBL" id="CACVKT020001498">
    <property type="protein sequence ID" value="CAC5368672.1"/>
    <property type="molecule type" value="Genomic_DNA"/>
</dbReference>
<dbReference type="SUPFAM" id="SSF54001">
    <property type="entry name" value="Cysteine proteinases"/>
    <property type="match status" value="1"/>
</dbReference>
<gene>
    <name evidence="1" type="ORF">MCOR_8151</name>
</gene>
<dbReference type="AlphaFoldDB" id="A0A6J8AIK3"/>
<reference evidence="1 2" key="1">
    <citation type="submission" date="2020-06" db="EMBL/GenBank/DDBJ databases">
        <authorList>
            <person name="Li R."/>
            <person name="Bekaert M."/>
        </authorList>
    </citation>
    <scope>NUCLEOTIDE SEQUENCE [LARGE SCALE GENOMIC DNA]</scope>
    <source>
        <strain evidence="2">wild</strain>
    </source>
</reference>
<name>A0A6J8AIK3_MYTCO</name>
<dbReference type="OrthoDB" id="6266789at2759"/>
<organism evidence="1 2">
    <name type="scientific">Mytilus coruscus</name>
    <name type="common">Sea mussel</name>
    <dbReference type="NCBI Taxonomy" id="42192"/>
    <lineage>
        <taxon>Eukaryota</taxon>
        <taxon>Metazoa</taxon>
        <taxon>Spiralia</taxon>
        <taxon>Lophotrochozoa</taxon>
        <taxon>Mollusca</taxon>
        <taxon>Bivalvia</taxon>
        <taxon>Autobranchia</taxon>
        <taxon>Pteriomorphia</taxon>
        <taxon>Mytilida</taxon>
        <taxon>Mytiloidea</taxon>
        <taxon>Mytilidae</taxon>
        <taxon>Mytilinae</taxon>
        <taxon>Mytilus</taxon>
    </lineage>
</organism>
<accession>A0A6J8AIK3</accession>